<sequence length="336" mass="39481">MVIVNHSDNDEFEAYINCYLEMRQWRDKHIHKVWENPIALNQFHDMLIKTTVQKAIEKVESELGPAPAHFAFFIMGSGGRSEQSIWSDQDHGIIFAGNEGFKSYFLRMGEEISNGLSVVGYELCDGKVMSSNPKWCNSVASWEQQISNWLNEASWESLRYFSTFFDSRVLIGEDGFLLRLKERAFNHLRKDPYLYIRLFENIRHMKKGLGILGQFLPDSFGKETRCINMKEVIFFPYINSLRLLSLKEGIFTPSTLARFQQLPNRYNTIKKYQVDFEKLLHLRLYFKKHSKSYEDVHLLNVDYLAKSEKQELKQIMKHGYRLFNETKHIINKGCSS</sequence>
<reference evidence="3 4" key="1">
    <citation type="submission" date="2018-01" db="EMBL/GenBank/DDBJ databases">
        <title>Bacillus asahii Genome sequencing and assembly.</title>
        <authorList>
            <person name="Jiang H."/>
            <person name="Feng Y."/>
            <person name="Zhao F."/>
            <person name="Lin X."/>
        </authorList>
    </citation>
    <scope>NUCLEOTIDE SEQUENCE [LARGE SCALE GENOMIC DNA]</scope>
    <source>
        <strain evidence="3 4">OM18</strain>
    </source>
</reference>
<evidence type="ECO:0000313" key="4">
    <source>
        <dbReference type="Proteomes" id="UP000283095"/>
    </source>
</evidence>
<protein>
    <recommendedName>
        <fullName evidence="5">Signal transduction protein</fullName>
    </recommendedName>
</protein>
<dbReference type="KEGG" id="pasa:BAOM_2846"/>
<dbReference type="EMBL" id="CP026095">
    <property type="protein sequence ID" value="AZV43455.1"/>
    <property type="molecule type" value="Genomic_DNA"/>
</dbReference>
<dbReference type="CDD" id="cd05401">
    <property type="entry name" value="NT_GlnE_GlnD_like"/>
    <property type="match status" value="1"/>
</dbReference>
<evidence type="ECO:0008006" key="5">
    <source>
        <dbReference type="Google" id="ProtNLM"/>
    </source>
</evidence>
<dbReference type="InterPro" id="IPR018821">
    <property type="entry name" value="DUF294_put_nucleoTrafse_sb-bd"/>
</dbReference>
<dbReference type="AlphaFoldDB" id="A0A3Q9RJZ5"/>
<dbReference type="InterPro" id="IPR005105">
    <property type="entry name" value="GlnD_Uridyltrans_N"/>
</dbReference>
<feature type="domain" description="DUF294" evidence="2">
    <location>
        <begin position="197"/>
        <end position="321"/>
    </location>
</feature>
<evidence type="ECO:0000259" key="1">
    <source>
        <dbReference type="Pfam" id="PF03445"/>
    </source>
</evidence>
<organism evidence="3 4">
    <name type="scientific">Peribacillus asahii</name>
    <dbReference type="NCBI Taxonomy" id="228899"/>
    <lineage>
        <taxon>Bacteria</taxon>
        <taxon>Bacillati</taxon>
        <taxon>Bacillota</taxon>
        <taxon>Bacilli</taxon>
        <taxon>Bacillales</taxon>
        <taxon>Bacillaceae</taxon>
        <taxon>Peribacillus</taxon>
    </lineage>
</organism>
<dbReference type="Proteomes" id="UP000283095">
    <property type="component" value="Chromosome"/>
</dbReference>
<proteinExistence type="predicted"/>
<name>A0A3Q9RJZ5_9BACI</name>
<dbReference type="Pfam" id="PF03445">
    <property type="entry name" value="DUF294"/>
    <property type="match status" value="1"/>
</dbReference>
<feature type="domain" description="Protein-PII uridylyltransferase N-terminal" evidence="1">
    <location>
        <begin position="39"/>
        <end position="153"/>
    </location>
</feature>
<evidence type="ECO:0000313" key="3">
    <source>
        <dbReference type="EMBL" id="AZV43455.1"/>
    </source>
</evidence>
<dbReference type="RefSeq" id="WP_257467296.1">
    <property type="nucleotide sequence ID" value="NZ_CP026095.1"/>
</dbReference>
<gene>
    <name evidence="3" type="ORF">BAOM_2846</name>
</gene>
<accession>A0A3Q9RJZ5</accession>
<evidence type="ECO:0000259" key="2">
    <source>
        <dbReference type="Pfam" id="PF10335"/>
    </source>
</evidence>
<dbReference type="GO" id="GO:0008773">
    <property type="term" value="F:[protein-PII] uridylyltransferase activity"/>
    <property type="evidence" value="ECO:0007669"/>
    <property type="project" value="InterPro"/>
</dbReference>
<dbReference type="Pfam" id="PF10335">
    <property type="entry name" value="DUF294_C"/>
    <property type="match status" value="1"/>
</dbReference>